<dbReference type="KEGG" id="scor:J3U87_07960"/>
<organism evidence="2 3">
    <name type="scientific">Sulfidibacter corallicola</name>
    <dbReference type="NCBI Taxonomy" id="2818388"/>
    <lineage>
        <taxon>Bacteria</taxon>
        <taxon>Pseudomonadati</taxon>
        <taxon>Acidobacteriota</taxon>
        <taxon>Holophagae</taxon>
        <taxon>Acanthopleuribacterales</taxon>
        <taxon>Acanthopleuribacteraceae</taxon>
        <taxon>Sulfidibacter</taxon>
    </lineage>
</organism>
<evidence type="ECO:0000313" key="2">
    <source>
        <dbReference type="EMBL" id="QTD52393.1"/>
    </source>
</evidence>
<dbReference type="RefSeq" id="WP_237382501.1">
    <property type="nucleotide sequence ID" value="NZ_CP071793.1"/>
</dbReference>
<reference evidence="2" key="1">
    <citation type="submission" date="2021-03" db="EMBL/GenBank/DDBJ databases">
        <title>Acanthopleuribacteraceae sp. M133.</title>
        <authorList>
            <person name="Wang G."/>
        </authorList>
    </citation>
    <scope>NUCLEOTIDE SEQUENCE</scope>
    <source>
        <strain evidence="2">M133</strain>
    </source>
</reference>
<dbReference type="Pfam" id="PF03091">
    <property type="entry name" value="CutA1"/>
    <property type="match status" value="1"/>
</dbReference>
<dbReference type="AlphaFoldDB" id="A0A8A4TSA2"/>
<dbReference type="InterPro" id="IPR015867">
    <property type="entry name" value="N-reg_PII/ATP_PRibTrfase_C"/>
</dbReference>
<dbReference type="EMBL" id="CP071793">
    <property type="protein sequence ID" value="QTD52393.1"/>
    <property type="molecule type" value="Genomic_DNA"/>
</dbReference>
<comment type="similarity">
    <text evidence="1">Belongs to the CutA family.</text>
</comment>
<evidence type="ECO:0000256" key="1">
    <source>
        <dbReference type="ARBA" id="ARBA00010169"/>
    </source>
</evidence>
<dbReference type="Proteomes" id="UP000663929">
    <property type="component" value="Chromosome"/>
</dbReference>
<dbReference type="PANTHER" id="PTHR23419">
    <property type="entry name" value="DIVALENT CATION TOLERANCE CUTA-RELATED"/>
    <property type="match status" value="1"/>
</dbReference>
<name>A0A8A4TSA2_SULCO</name>
<dbReference type="Gene3D" id="3.30.70.120">
    <property type="match status" value="1"/>
</dbReference>
<dbReference type="InterPro" id="IPR004323">
    <property type="entry name" value="Ion_tolerance_CutA"/>
</dbReference>
<accession>A0A8A4TSA2</accession>
<dbReference type="SUPFAM" id="SSF54913">
    <property type="entry name" value="GlnB-like"/>
    <property type="match status" value="1"/>
</dbReference>
<dbReference type="GO" id="GO:0005507">
    <property type="term" value="F:copper ion binding"/>
    <property type="evidence" value="ECO:0007669"/>
    <property type="project" value="TreeGrafter"/>
</dbReference>
<evidence type="ECO:0000313" key="3">
    <source>
        <dbReference type="Proteomes" id="UP000663929"/>
    </source>
</evidence>
<gene>
    <name evidence="2" type="ORF">J3U87_07960</name>
</gene>
<dbReference type="PANTHER" id="PTHR23419:SF8">
    <property type="entry name" value="FI09726P"/>
    <property type="match status" value="1"/>
</dbReference>
<proteinExistence type="inferred from homology"/>
<keyword evidence="3" id="KW-1185">Reference proteome</keyword>
<sequence length="109" mass="12536">MTDAIMVITTVGSEQQAITIAEELIQQELVACVNILPTMRSIYRFKGKVFDDEENMLILKTTRDLFTDVSAVISQLHTYEVPEIVAFSVEHCKDEFLDWIRQNVRKTGR</sequence>
<protein>
    <submittedName>
        <fullName evidence="2">Divalent-cation tolerance protein CutA</fullName>
    </submittedName>
</protein>
<dbReference type="InterPro" id="IPR011322">
    <property type="entry name" value="N-reg_PII-like_a/b"/>
</dbReference>
<dbReference type="GO" id="GO:0010038">
    <property type="term" value="P:response to metal ion"/>
    <property type="evidence" value="ECO:0007669"/>
    <property type="project" value="InterPro"/>
</dbReference>